<feature type="binding site" evidence="13">
    <location>
        <position position="119"/>
    </location>
    <ligand>
        <name>Mg(2+)</name>
        <dbReference type="ChEBI" id="CHEBI:18420"/>
    </ligand>
</feature>
<dbReference type="GO" id="GO:0009366">
    <property type="term" value="C:enterobactin synthetase complex"/>
    <property type="evidence" value="ECO:0007669"/>
    <property type="project" value="InterPro"/>
</dbReference>
<comment type="caution">
    <text evidence="16">The sequence shown here is derived from an EMBL/GenBank/DDBJ whole genome shotgun (WGS) entry which is preliminary data.</text>
</comment>
<reference evidence="16 17" key="1">
    <citation type="journal article" date="2000" name="Arch. Microbiol.">
        <title>Rhodobaca bogoriensis gen. nov. and sp. nov., an alkaliphilic purple nonsulfur bacterium from African Rift Valley soda lakes.</title>
        <authorList>
            <person name="Milford A.D."/>
            <person name="Achenbach L.A."/>
            <person name="Jung D.O."/>
            <person name="Madigan M.T."/>
        </authorList>
    </citation>
    <scope>NUCLEOTIDE SEQUENCE [LARGE SCALE GENOMIC DNA]</scope>
    <source>
        <strain evidence="16 17">2376</strain>
    </source>
</reference>
<evidence type="ECO:0000256" key="6">
    <source>
        <dbReference type="ARBA" id="ARBA00022679"/>
    </source>
</evidence>
<keyword evidence="6 16" id="KW-0808">Transferase</keyword>
<feature type="binding site" evidence="12">
    <location>
        <position position="165"/>
    </location>
    <ligand>
        <name>CoA</name>
        <dbReference type="ChEBI" id="CHEBI:57287"/>
    </ligand>
</feature>
<dbReference type="PANTHER" id="PTHR38096:SF1">
    <property type="entry name" value="ENTEROBACTIN SYNTHASE COMPONENT D"/>
    <property type="match status" value="1"/>
</dbReference>
<dbReference type="SUPFAM" id="SSF56214">
    <property type="entry name" value="4'-phosphopantetheinyl transferase"/>
    <property type="match status" value="1"/>
</dbReference>
<name>A0A7Z0HYY5_9RHOB</name>
<dbReference type="Proteomes" id="UP000529417">
    <property type="component" value="Unassembled WGS sequence"/>
</dbReference>
<keyword evidence="13" id="KW-0460">Magnesium</keyword>
<evidence type="ECO:0000256" key="10">
    <source>
        <dbReference type="ARBA" id="ARBA00049176"/>
    </source>
</evidence>
<evidence type="ECO:0000256" key="13">
    <source>
        <dbReference type="PIRSR" id="PIRSR603542-2"/>
    </source>
</evidence>
<feature type="binding site" evidence="12">
    <location>
        <position position="50"/>
    </location>
    <ligand>
        <name>CoA</name>
        <dbReference type="ChEBI" id="CHEBI:57287"/>
    </ligand>
</feature>
<keyword evidence="17" id="KW-1185">Reference proteome</keyword>
<comment type="catalytic activity">
    <reaction evidence="10">
        <text>apo-[aryl-carrier protein] + CoA = holo-[aryl-carrier protein] + adenosine 3',5'-bisphosphate + H(+)</text>
        <dbReference type="Rhea" id="RHEA:48404"/>
        <dbReference type="Rhea" id="RHEA-COMP:15903"/>
        <dbReference type="Rhea" id="RHEA-COMP:17557"/>
        <dbReference type="ChEBI" id="CHEBI:15378"/>
        <dbReference type="ChEBI" id="CHEBI:29999"/>
        <dbReference type="ChEBI" id="CHEBI:57287"/>
        <dbReference type="ChEBI" id="CHEBI:58343"/>
        <dbReference type="ChEBI" id="CHEBI:64479"/>
    </reaction>
</comment>
<dbReference type="InterPro" id="IPR008278">
    <property type="entry name" value="4-PPantetheinyl_Trfase_dom"/>
</dbReference>
<comment type="pathway">
    <text evidence="2">Siderophore biosynthesis; enterobactin biosynthesis.</text>
</comment>
<evidence type="ECO:0000256" key="1">
    <source>
        <dbReference type="ARBA" id="ARBA00003937"/>
    </source>
</evidence>
<gene>
    <name evidence="16" type="ORF">HUK65_07580</name>
</gene>
<organism evidence="16 17">
    <name type="scientific">Rhabdonatronobacter sediminivivens</name>
    <dbReference type="NCBI Taxonomy" id="2743469"/>
    <lineage>
        <taxon>Bacteria</taxon>
        <taxon>Pseudomonadati</taxon>
        <taxon>Pseudomonadota</taxon>
        <taxon>Alphaproteobacteria</taxon>
        <taxon>Rhodobacterales</taxon>
        <taxon>Paracoccaceae</taxon>
        <taxon>Rhabdonatronobacter</taxon>
    </lineage>
</organism>
<dbReference type="PRINTS" id="PR01399">
    <property type="entry name" value="ENTSNTHTASED"/>
</dbReference>
<proteinExistence type="inferred from homology"/>
<feature type="binding site" evidence="13">
    <location>
        <position position="117"/>
    </location>
    <ligand>
        <name>Mg(2+)</name>
        <dbReference type="ChEBI" id="CHEBI:18420"/>
    </ligand>
</feature>
<evidence type="ECO:0000256" key="2">
    <source>
        <dbReference type="ARBA" id="ARBA00004993"/>
    </source>
</evidence>
<comment type="similarity">
    <text evidence="3">Belongs to the P-Pant transferase superfamily. EntD family.</text>
</comment>
<comment type="function">
    <text evidence="1">Involved in the biosynthesis of the siderophore enterobactin (enterochelin), which is a macrocyclic trimeric lactone of N-(2,3-dihydroxybenzoyl)-serine. The serine trilactone serves as a scaffolding for the three catechol functionalities that provide hexadentate coordination for the tightly ligated iron(2+) atoms. Plays an essential role in the assembly of the enterobactin by catalyzing the transfer of the 4'-phosphopantetheine (Ppant) moiety from coenzyme A to the apo-domains of both EntB (ArCP domain) and EntF (PCP domain) to yield their holo-forms which make them competent for the activation of 2,3-dihydroxybenzoate (DHB) and L-serine, respectively.</text>
</comment>
<sequence length="223" mass="23894">MTTRTGPGRMSSVATLFDTHVALGQADPCAPAPPLFPDELRAMAGATRKRRREFAAGRTAARMAMAQLSLPPVAIPMAPDRAPVWPAGVLGSISHDRQTCLAVVARATSGLRGLGLDIEPMDPLAADLWPEICRPAELDYLHRQPPENRGLWARMLFCAKEATYKAHYPLTRTMTDFHALEVTLSPSRFTARLCQPLPGFATGSELTGRLGLAGGAIVAGVTL</sequence>
<comment type="subunit">
    <text evidence="4">EntB, EntD, EntE, and EntF form a multienzyme complex called enterobactin synthase.</text>
</comment>
<feature type="binding site" evidence="13">
    <location>
        <position position="118"/>
    </location>
    <ligand>
        <name>Mg(2+)</name>
        <dbReference type="ChEBI" id="CHEBI:18420"/>
    </ligand>
</feature>
<comment type="cofactor">
    <cofactor evidence="13">
        <name>Mg(2+)</name>
        <dbReference type="ChEBI" id="CHEBI:18420"/>
    </cofactor>
</comment>
<dbReference type="GO" id="GO:0005886">
    <property type="term" value="C:plasma membrane"/>
    <property type="evidence" value="ECO:0007669"/>
    <property type="project" value="TreeGrafter"/>
</dbReference>
<dbReference type="GO" id="GO:0009239">
    <property type="term" value="P:enterobactin biosynthetic process"/>
    <property type="evidence" value="ECO:0007669"/>
    <property type="project" value="UniProtKB-UniPathway"/>
</dbReference>
<evidence type="ECO:0000256" key="4">
    <source>
        <dbReference type="ARBA" id="ARBA00011503"/>
    </source>
</evidence>
<evidence type="ECO:0000259" key="14">
    <source>
        <dbReference type="Pfam" id="PF01648"/>
    </source>
</evidence>
<dbReference type="InterPro" id="IPR037143">
    <property type="entry name" value="4-PPantetheinyl_Trfase_dom_sf"/>
</dbReference>
<protein>
    <recommendedName>
        <fullName evidence="5">Enterobactin synthase component D</fullName>
    </recommendedName>
    <alternativeName>
        <fullName evidence="8">4'-phosphopantetheinyl transferase EntD</fullName>
    </alternativeName>
    <alternativeName>
        <fullName evidence="9">Enterochelin synthase D</fullName>
    </alternativeName>
</protein>
<evidence type="ECO:0000256" key="7">
    <source>
        <dbReference type="ARBA" id="ARBA00023191"/>
    </source>
</evidence>
<evidence type="ECO:0000256" key="11">
    <source>
        <dbReference type="ARBA" id="ARBA00049191"/>
    </source>
</evidence>
<feature type="binding site" evidence="12">
    <location>
        <position position="161"/>
    </location>
    <ligand>
        <name>CoA</name>
        <dbReference type="ChEBI" id="CHEBI:57287"/>
    </ligand>
</feature>
<feature type="binding site" evidence="12">
    <location>
        <position position="58"/>
    </location>
    <ligand>
        <name>CoA</name>
        <dbReference type="ChEBI" id="CHEBI:57287"/>
    </ligand>
</feature>
<evidence type="ECO:0000256" key="8">
    <source>
        <dbReference type="ARBA" id="ARBA00029894"/>
    </source>
</evidence>
<dbReference type="EMBL" id="JACBXS010000012">
    <property type="protein sequence ID" value="NYS24853.1"/>
    <property type="molecule type" value="Genomic_DNA"/>
</dbReference>
<feature type="domain" description="4'-phosphopantetheinyl transferase N-terminal" evidence="15">
    <location>
        <begin position="41"/>
        <end position="105"/>
    </location>
</feature>
<comment type="catalytic activity">
    <reaction evidence="11">
        <text>apo-[peptidyl-carrier protein] + CoA = holo-[peptidyl-carrier protein] + adenosine 3',5'-bisphosphate + H(+)</text>
        <dbReference type="Rhea" id="RHEA:46228"/>
        <dbReference type="Rhea" id="RHEA-COMP:11479"/>
        <dbReference type="Rhea" id="RHEA-COMP:11480"/>
        <dbReference type="ChEBI" id="CHEBI:15378"/>
        <dbReference type="ChEBI" id="CHEBI:29999"/>
        <dbReference type="ChEBI" id="CHEBI:57287"/>
        <dbReference type="ChEBI" id="CHEBI:58343"/>
        <dbReference type="ChEBI" id="CHEBI:64479"/>
    </reaction>
</comment>
<evidence type="ECO:0000256" key="5">
    <source>
        <dbReference type="ARBA" id="ARBA00019087"/>
    </source>
</evidence>
<dbReference type="AlphaFoldDB" id="A0A7Z0HYY5"/>
<dbReference type="InterPro" id="IPR003542">
    <property type="entry name" value="Enbac_synth_compD-like"/>
</dbReference>
<dbReference type="InterPro" id="IPR041354">
    <property type="entry name" value="4PPT_N"/>
</dbReference>
<evidence type="ECO:0000259" key="15">
    <source>
        <dbReference type="Pfam" id="PF17837"/>
    </source>
</evidence>
<dbReference type="Pfam" id="PF17837">
    <property type="entry name" value="4PPT_N"/>
    <property type="match status" value="1"/>
</dbReference>
<feature type="domain" description="4'-phosphopantetheinyl transferase" evidence="14">
    <location>
        <begin position="113"/>
        <end position="190"/>
    </location>
</feature>
<evidence type="ECO:0000256" key="9">
    <source>
        <dbReference type="ARBA" id="ARBA00031996"/>
    </source>
</evidence>
<dbReference type="GO" id="GO:0000287">
    <property type="term" value="F:magnesium ion binding"/>
    <property type="evidence" value="ECO:0007669"/>
    <property type="project" value="InterPro"/>
</dbReference>
<evidence type="ECO:0000313" key="16">
    <source>
        <dbReference type="EMBL" id="NYS24853.1"/>
    </source>
</evidence>
<accession>A0A7Z0HYY5</accession>
<keyword evidence="13" id="KW-0479">Metal-binding</keyword>
<evidence type="ECO:0000256" key="12">
    <source>
        <dbReference type="PIRSR" id="PIRSR603542-1"/>
    </source>
</evidence>
<dbReference type="UniPathway" id="UPA00017"/>
<evidence type="ECO:0000313" key="17">
    <source>
        <dbReference type="Proteomes" id="UP000529417"/>
    </source>
</evidence>
<dbReference type="Gene3D" id="3.90.470.20">
    <property type="entry name" value="4'-phosphopantetheinyl transferase domain"/>
    <property type="match status" value="1"/>
</dbReference>
<dbReference type="PANTHER" id="PTHR38096">
    <property type="entry name" value="ENTEROBACTIN SYNTHASE COMPONENT D"/>
    <property type="match status" value="1"/>
</dbReference>
<dbReference type="RefSeq" id="WP_179905556.1">
    <property type="nucleotide sequence ID" value="NZ_JACBXS010000012.1"/>
</dbReference>
<keyword evidence="7" id="KW-0259">Enterobactin biosynthesis</keyword>
<dbReference type="GO" id="GO:0008897">
    <property type="term" value="F:holo-[acyl-carrier-protein] synthase activity"/>
    <property type="evidence" value="ECO:0007669"/>
    <property type="project" value="InterPro"/>
</dbReference>
<evidence type="ECO:0000256" key="3">
    <source>
        <dbReference type="ARBA" id="ARBA00008342"/>
    </source>
</evidence>
<dbReference type="Pfam" id="PF01648">
    <property type="entry name" value="ACPS"/>
    <property type="match status" value="1"/>
</dbReference>
<feature type="binding site" evidence="12">
    <location>
        <begin position="94"/>
        <end position="95"/>
    </location>
    <ligand>
        <name>CoA</name>
        <dbReference type="ChEBI" id="CHEBI:57287"/>
    </ligand>
</feature>
<feature type="binding site" evidence="12">
    <location>
        <position position="117"/>
    </location>
    <ligand>
        <name>CoA</name>
        <dbReference type="ChEBI" id="CHEBI:57287"/>
    </ligand>
</feature>